<dbReference type="RefSeq" id="WP_158346670.1">
    <property type="nucleotide sequence ID" value="NZ_JAHQCW010000047.1"/>
</dbReference>
<keyword evidence="2" id="KW-1185">Reference proteome</keyword>
<dbReference type="EMBL" id="JAHQCW010000047">
    <property type="protein sequence ID" value="MBU9739026.1"/>
    <property type="molecule type" value="Genomic_DNA"/>
</dbReference>
<evidence type="ECO:0000313" key="1">
    <source>
        <dbReference type="EMBL" id="MBU9739026.1"/>
    </source>
</evidence>
<evidence type="ECO:0000313" key="2">
    <source>
        <dbReference type="Proteomes" id="UP000712157"/>
    </source>
</evidence>
<organism evidence="1 2">
    <name type="scientific">Diplocloster agilis</name>
    <dbReference type="NCBI Taxonomy" id="2850323"/>
    <lineage>
        <taxon>Bacteria</taxon>
        <taxon>Bacillati</taxon>
        <taxon>Bacillota</taxon>
        <taxon>Clostridia</taxon>
        <taxon>Lachnospirales</taxon>
        <taxon>Lachnospiraceae</taxon>
        <taxon>Diplocloster</taxon>
    </lineage>
</organism>
<protein>
    <submittedName>
        <fullName evidence="1">Uncharacterized protein</fullName>
    </submittedName>
</protein>
<comment type="caution">
    <text evidence="1">The sequence shown here is derived from an EMBL/GenBank/DDBJ whole genome shotgun (WGS) entry which is preliminary data.</text>
</comment>
<sequence>MSKTESARKLYEECKDMDIEETMELVLSAETEDEQDFFSMLSDFVLQRKQKNVIAQKRF</sequence>
<name>A0A949K724_9FIRM</name>
<gene>
    <name evidence="1" type="ORF">KTH89_21035</name>
</gene>
<dbReference type="AlphaFoldDB" id="A0A949K724"/>
<proteinExistence type="predicted"/>
<reference evidence="1" key="1">
    <citation type="submission" date="2021-06" db="EMBL/GenBank/DDBJ databases">
        <title>Description of novel taxa of the family Lachnospiraceae.</title>
        <authorList>
            <person name="Chaplin A.V."/>
            <person name="Sokolova S.R."/>
            <person name="Pikina A.P."/>
            <person name="Korzhanova M."/>
            <person name="Belova V."/>
            <person name="Korostin D."/>
            <person name="Efimov B.A."/>
        </authorList>
    </citation>
    <scope>NUCLEOTIDE SEQUENCE</scope>
    <source>
        <strain evidence="1">ASD5720</strain>
    </source>
</reference>
<dbReference type="Proteomes" id="UP000712157">
    <property type="component" value="Unassembled WGS sequence"/>
</dbReference>
<accession>A0A949K724</accession>